<evidence type="ECO:0000313" key="2">
    <source>
        <dbReference type="Proteomes" id="UP000770661"/>
    </source>
</evidence>
<protein>
    <submittedName>
        <fullName evidence="1">Uncharacterized protein</fullName>
    </submittedName>
</protein>
<comment type="caution">
    <text evidence="1">The sequence shown here is derived from an EMBL/GenBank/DDBJ whole genome shotgun (WGS) entry which is preliminary data.</text>
</comment>
<keyword evidence="2" id="KW-1185">Reference proteome</keyword>
<organism evidence="1 2">
    <name type="scientific">Chionoecetes opilio</name>
    <name type="common">Atlantic snow crab</name>
    <name type="synonym">Cancer opilio</name>
    <dbReference type="NCBI Taxonomy" id="41210"/>
    <lineage>
        <taxon>Eukaryota</taxon>
        <taxon>Metazoa</taxon>
        <taxon>Ecdysozoa</taxon>
        <taxon>Arthropoda</taxon>
        <taxon>Crustacea</taxon>
        <taxon>Multicrustacea</taxon>
        <taxon>Malacostraca</taxon>
        <taxon>Eumalacostraca</taxon>
        <taxon>Eucarida</taxon>
        <taxon>Decapoda</taxon>
        <taxon>Pleocyemata</taxon>
        <taxon>Brachyura</taxon>
        <taxon>Eubrachyura</taxon>
        <taxon>Majoidea</taxon>
        <taxon>Majidae</taxon>
        <taxon>Chionoecetes</taxon>
    </lineage>
</organism>
<sequence>MISLNGVWRLCMQQFNLALTKDEEQRQYLLQVVESHRSGHPDARKSSTNKNHLIFYSIVVDESRREVYEQKDPSNPTLKRESAELYSCEPIPPLIFSTTLLSALAGNHLSQSGHHWEVIPLRLGNDKERIVSVCSARLGHIFVVITPLFGYLPPSHYA</sequence>
<reference evidence="1" key="1">
    <citation type="submission" date="2020-07" db="EMBL/GenBank/DDBJ databases">
        <title>The High-quality genome of the commercially important snow crab, Chionoecetes opilio.</title>
        <authorList>
            <person name="Jeong J.-H."/>
            <person name="Ryu S."/>
        </authorList>
    </citation>
    <scope>NUCLEOTIDE SEQUENCE</scope>
    <source>
        <strain evidence="1">MADBK_172401_WGS</strain>
        <tissue evidence="1">Digestive gland</tissue>
    </source>
</reference>
<dbReference type="EMBL" id="JACEEZ010021847">
    <property type="protein sequence ID" value="KAG0713024.1"/>
    <property type="molecule type" value="Genomic_DNA"/>
</dbReference>
<evidence type="ECO:0000313" key="1">
    <source>
        <dbReference type="EMBL" id="KAG0713024.1"/>
    </source>
</evidence>
<name>A0A8J4XW45_CHIOP</name>
<proteinExistence type="predicted"/>
<dbReference type="AlphaFoldDB" id="A0A8J4XW45"/>
<accession>A0A8J4XW45</accession>
<gene>
    <name evidence="1" type="ORF">GWK47_017160</name>
</gene>
<dbReference type="OrthoDB" id="67540at2759"/>
<dbReference type="Proteomes" id="UP000770661">
    <property type="component" value="Unassembled WGS sequence"/>
</dbReference>